<dbReference type="RefSeq" id="WP_252772260.1">
    <property type="nucleotide sequence ID" value="NZ_JAMXMC010000020.1"/>
</dbReference>
<feature type="transmembrane region" description="Helical" evidence="1">
    <location>
        <begin position="30"/>
        <end position="48"/>
    </location>
</feature>
<keyword evidence="1" id="KW-0812">Transmembrane</keyword>
<feature type="transmembrane region" description="Helical" evidence="1">
    <location>
        <begin position="130"/>
        <end position="151"/>
    </location>
</feature>
<name>A0ABT1BUT4_9BURK</name>
<proteinExistence type="predicted"/>
<dbReference type="PANTHER" id="PTHR35804">
    <property type="entry name" value="LYSINE EXPORTER LYSO"/>
    <property type="match status" value="1"/>
</dbReference>
<dbReference type="Proteomes" id="UP001204851">
    <property type="component" value="Unassembled WGS sequence"/>
</dbReference>
<dbReference type="InterPro" id="IPR005642">
    <property type="entry name" value="LysO"/>
</dbReference>
<evidence type="ECO:0000313" key="3">
    <source>
        <dbReference type="Proteomes" id="UP001204851"/>
    </source>
</evidence>
<evidence type="ECO:0000313" key="2">
    <source>
        <dbReference type="EMBL" id="MCO5979312.1"/>
    </source>
</evidence>
<protein>
    <submittedName>
        <fullName evidence="2">Lysine exporter LysO family protein</fullName>
    </submittedName>
</protein>
<organism evidence="2 3">
    <name type="scientific">Ideonella oryzae</name>
    <dbReference type="NCBI Taxonomy" id="2937441"/>
    <lineage>
        <taxon>Bacteria</taxon>
        <taxon>Pseudomonadati</taxon>
        <taxon>Pseudomonadota</taxon>
        <taxon>Betaproteobacteria</taxon>
        <taxon>Burkholderiales</taxon>
        <taxon>Sphaerotilaceae</taxon>
        <taxon>Ideonella</taxon>
    </lineage>
</organism>
<reference evidence="2 3" key="1">
    <citation type="submission" date="2022-06" db="EMBL/GenBank/DDBJ databases">
        <title>Ideonella sp. NS12-5 Genome sequencing and assembly.</title>
        <authorList>
            <person name="Jung Y."/>
        </authorList>
    </citation>
    <scope>NUCLEOTIDE SEQUENCE [LARGE SCALE GENOMIC DNA]</scope>
    <source>
        <strain evidence="2 3">NS12-5</strain>
    </source>
</reference>
<feature type="transmembrane region" description="Helical" evidence="1">
    <location>
        <begin position="237"/>
        <end position="260"/>
    </location>
</feature>
<keyword evidence="1" id="KW-0472">Membrane</keyword>
<dbReference type="EMBL" id="JAMXMC010000020">
    <property type="protein sequence ID" value="MCO5979312.1"/>
    <property type="molecule type" value="Genomic_DNA"/>
</dbReference>
<feature type="transmembrane region" description="Helical" evidence="1">
    <location>
        <begin position="157"/>
        <end position="176"/>
    </location>
</feature>
<gene>
    <name evidence="2" type="ORF">M0L44_21640</name>
</gene>
<sequence length="264" mass="27552">MVLLLFYCGREFSAILQPGPELGKILKTSAIYALLTTGVSWGLIGALQHRARGKLAGPRAPAQPRRWRLAVMDCLAALGTVALGVIVGRHEWPVLNLIDTRLLIDLMVFLIGVELVEVSLAGVWKDRGAWAIPGLVIAGSALGGMAAALWTGDSPRAGLAIAGGFGWVTLSSLLVSGSLGETYGAIAMASDMFRELLAITALYLFGARSRSRSIGICGATALDATLPLIRAQCGPEAVPLALLSGLVLTLASPVLIVMCLRLGA</sequence>
<keyword evidence="3" id="KW-1185">Reference proteome</keyword>
<evidence type="ECO:0000256" key="1">
    <source>
        <dbReference type="SAM" id="Phobius"/>
    </source>
</evidence>
<feature type="transmembrane region" description="Helical" evidence="1">
    <location>
        <begin position="102"/>
        <end position="123"/>
    </location>
</feature>
<comment type="caution">
    <text evidence="2">The sequence shown here is derived from an EMBL/GenBank/DDBJ whole genome shotgun (WGS) entry which is preliminary data.</text>
</comment>
<keyword evidence="1" id="KW-1133">Transmembrane helix</keyword>
<accession>A0ABT1BUT4</accession>
<dbReference type="PANTHER" id="PTHR35804:SF1">
    <property type="entry name" value="LYSINE EXPORTER LYSO"/>
    <property type="match status" value="1"/>
</dbReference>
<dbReference type="Pfam" id="PF03956">
    <property type="entry name" value="Lys_export"/>
    <property type="match status" value="1"/>
</dbReference>
<feature type="transmembrane region" description="Helical" evidence="1">
    <location>
        <begin position="69"/>
        <end position="90"/>
    </location>
</feature>